<evidence type="ECO:0000256" key="11">
    <source>
        <dbReference type="ARBA" id="ARBA00023136"/>
    </source>
</evidence>
<evidence type="ECO:0000313" key="15">
    <source>
        <dbReference type="RefSeq" id="XP_019094406.1"/>
    </source>
</evidence>
<keyword evidence="10 12" id="KW-1133">Transmembrane helix</keyword>
<sequence length="155" mass="17319">EDSLGGRVKVVDARHAVRFDKTVQPFVVKPLRLGEFFNSLISPEKGSKVICGHALNVGTSLTFVGEAVRDKAGNLMIQKSEEQRLMVFSEEGSFDKMVANMKSDSEFYIFYSKIFGTIAVAIVVMYGVDFVRKVVLPYVRKKRAENAESDSEDDL</sequence>
<dbReference type="Proteomes" id="UP000694864">
    <property type="component" value="Chromosome 17"/>
</dbReference>
<feature type="non-terminal residue" evidence="15">
    <location>
        <position position="1"/>
    </location>
</feature>
<evidence type="ECO:0000256" key="3">
    <source>
        <dbReference type="ARBA" id="ARBA00012483"/>
    </source>
</evidence>
<reference evidence="15" key="2">
    <citation type="submission" date="2025-08" db="UniProtKB">
        <authorList>
            <consortium name="RefSeq"/>
        </authorList>
    </citation>
    <scope>IDENTIFICATION</scope>
    <source>
        <tissue evidence="15">Leaf</tissue>
    </source>
</reference>
<organism evidence="14 15">
    <name type="scientific">Camelina sativa</name>
    <name type="common">False flax</name>
    <name type="synonym">Myagrum sativum</name>
    <dbReference type="NCBI Taxonomy" id="90675"/>
    <lineage>
        <taxon>Eukaryota</taxon>
        <taxon>Viridiplantae</taxon>
        <taxon>Streptophyta</taxon>
        <taxon>Embryophyta</taxon>
        <taxon>Tracheophyta</taxon>
        <taxon>Spermatophyta</taxon>
        <taxon>Magnoliopsida</taxon>
        <taxon>eudicotyledons</taxon>
        <taxon>Gunneridae</taxon>
        <taxon>Pentapetalae</taxon>
        <taxon>rosids</taxon>
        <taxon>malvids</taxon>
        <taxon>Brassicales</taxon>
        <taxon>Brassicaceae</taxon>
        <taxon>Camelineae</taxon>
        <taxon>Camelina</taxon>
    </lineage>
</organism>
<keyword evidence="4" id="KW-0808">Transferase</keyword>
<dbReference type="PANTHER" id="PTHR47568:SF3">
    <property type="entry name" value="RING-TYPE E3 UBIQUITIN TRANSFERASE"/>
    <property type="match status" value="1"/>
</dbReference>
<evidence type="ECO:0000256" key="5">
    <source>
        <dbReference type="ARBA" id="ARBA00022692"/>
    </source>
</evidence>
<evidence type="ECO:0000256" key="7">
    <source>
        <dbReference type="ARBA" id="ARBA00022771"/>
    </source>
</evidence>
<keyword evidence="11 12" id="KW-0472">Membrane</keyword>
<evidence type="ECO:0000256" key="4">
    <source>
        <dbReference type="ARBA" id="ARBA00022679"/>
    </source>
</evidence>
<name>A0ABM1R5W8_CAMSA</name>
<evidence type="ECO:0000256" key="6">
    <source>
        <dbReference type="ARBA" id="ARBA00022723"/>
    </source>
</evidence>
<accession>A0ABM1R5W8</accession>
<evidence type="ECO:0000313" key="14">
    <source>
        <dbReference type="Proteomes" id="UP000694864"/>
    </source>
</evidence>
<dbReference type="RefSeq" id="XP_019094406.1">
    <property type="nucleotide sequence ID" value="XM_019238861.1"/>
</dbReference>
<comment type="subcellular location">
    <subcellularLocation>
        <location evidence="2">Membrane</location>
        <topology evidence="2">Multi-pass membrane protein</topology>
    </subcellularLocation>
</comment>
<keyword evidence="8" id="KW-0833">Ubl conjugation pathway</keyword>
<protein>
    <recommendedName>
        <fullName evidence="3">RING-type E3 ubiquitin transferase</fullName>
        <ecNumber evidence="3">2.3.2.27</ecNumber>
    </recommendedName>
</protein>
<keyword evidence="14" id="KW-1185">Reference proteome</keyword>
<dbReference type="InterPro" id="IPR044231">
    <property type="entry name" value="SP1/SPL1"/>
</dbReference>
<evidence type="ECO:0000256" key="8">
    <source>
        <dbReference type="ARBA" id="ARBA00022786"/>
    </source>
</evidence>
<evidence type="ECO:0000259" key="13">
    <source>
        <dbReference type="Pfam" id="PF12483"/>
    </source>
</evidence>
<keyword evidence="5 12" id="KW-0812">Transmembrane</keyword>
<evidence type="ECO:0000256" key="1">
    <source>
        <dbReference type="ARBA" id="ARBA00000900"/>
    </source>
</evidence>
<reference evidence="14" key="1">
    <citation type="journal article" date="2014" name="Nat. Commun.">
        <title>The emerging biofuel crop Camelina sativa retains a highly undifferentiated hexaploid genome structure.</title>
        <authorList>
            <person name="Kagale S."/>
            <person name="Koh C."/>
            <person name="Nixon J."/>
            <person name="Bollina V."/>
            <person name="Clarke W.E."/>
            <person name="Tuteja R."/>
            <person name="Spillane C."/>
            <person name="Robinson S.J."/>
            <person name="Links M.G."/>
            <person name="Clarke C."/>
            <person name="Higgins E.E."/>
            <person name="Huebert T."/>
            <person name="Sharpe A.G."/>
            <person name="Parkin I.A."/>
        </authorList>
    </citation>
    <scope>NUCLEOTIDE SEQUENCE [LARGE SCALE GENOMIC DNA]</scope>
    <source>
        <strain evidence="14">cv. DH55</strain>
    </source>
</reference>
<evidence type="ECO:0000256" key="2">
    <source>
        <dbReference type="ARBA" id="ARBA00004141"/>
    </source>
</evidence>
<proteinExistence type="predicted"/>
<dbReference type="PANTHER" id="PTHR47568">
    <property type="match status" value="1"/>
</dbReference>
<evidence type="ECO:0000256" key="12">
    <source>
        <dbReference type="SAM" id="Phobius"/>
    </source>
</evidence>
<keyword evidence="6" id="KW-0479">Metal-binding</keyword>
<dbReference type="GeneID" id="104755772"/>
<keyword evidence="7" id="KW-0863">Zinc-finger</keyword>
<feature type="transmembrane region" description="Helical" evidence="12">
    <location>
        <begin position="107"/>
        <end position="128"/>
    </location>
</feature>
<gene>
    <name evidence="15" type="primary">LOC104755772</name>
</gene>
<evidence type="ECO:0000256" key="10">
    <source>
        <dbReference type="ARBA" id="ARBA00022989"/>
    </source>
</evidence>
<dbReference type="Pfam" id="PF12483">
    <property type="entry name" value="GIDE"/>
    <property type="match status" value="1"/>
</dbReference>
<evidence type="ECO:0000256" key="9">
    <source>
        <dbReference type="ARBA" id="ARBA00022833"/>
    </source>
</evidence>
<keyword evidence="9" id="KW-0862">Zinc</keyword>
<comment type="catalytic activity">
    <reaction evidence="1">
        <text>S-ubiquitinyl-[E2 ubiquitin-conjugating enzyme]-L-cysteine + [acceptor protein]-L-lysine = [E2 ubiquitin-conjugating enzyme]-L-cysteine + N(6)-ubiquitinyl-[acceptor protein]-L-lysine.</text>
        <dbReference type="EC" id="2.3.2.27"/>
    </reaction>
</comment>
<feature type="domain" description="E3 Ubiquitin ligase MUL1-like" evidence="13">
    <location>
        <begin position="54"/>
        <end position="121"/>
    </location>
</feature>
<dbReference type="InterPro" id="IPR022170">
    <property type="entry name" value="MUL1-like"/>
</dbReference>
<dbReference type="EC" id="2.3.2.27" evidence="3"/>